<dbReference type="Gene3D" id="3.30.420.10">
    <property type="entry name" value="Ribonuclease H-like superfamily/Ribonuclease H"/>
    <property type="match status" value="1"/>
</dbReference>
<protein>
    <submittedName>
        <fullName evidence="4">Retrotransposon protein, putative, unclassified</fullName>
    </submittedName>
</protein>
<reference evidence="4" key="1">
    <citation type="journal article" date="2005" name="BMC Biol.">
        <title>The sequence of rice chromosomes 11 and 12, rich in disease resistance genes and recent gene duplications.</title>
        <authorList>
            <consortium name="The rice chromosomes 11 and 12 sequencing consortia"/>
        </authorList>
    </citation>
    <scope>NUCLEOTIDE SEQUENCE [LARGE SCALE GENOMIC DNA]</scope>
</reference>
<feature type="compositionally biased region" description="Pro residues" evidence="1">
    <location>
        <begin position="197"/>
        <end position="206"/>
    </location>
</feature>
<proteinExistence type="predicted"/>
<feature type="domain" description="Retroviral polymerase SH3-like" evidence="3">
    <location>
        <begin position="129"/>
        <end position="168"/>
    </location>
</feature>
<dbReference type="PANTHER" id="PTHR11439:SF515">
    <property type="entry name" value="GAG-POL POLYPROTEIN"/>
    <property type="match status" value="1"/>
</dbReference>
<feature type="domain" description="Reverse transcriptase Ty1/copia-type" evidence="2">
    <location>
        <begin position="305"/>
        <end position="399"/>
    </location>
</feature>
<dbReference type="Pfam" id="PF25597">
    <property type="entry name" value="SH3_retrovirus"/>
    <property type="match status" value="1"/>
</dbReference>
<evidence type="ECO:0000259" key="3">
    <source>
        <dbReference type="Pfam" id="PF25597"/>
    </source>
</evidence>
<dbReference type="PANTHER" id="PTHR11439">
    <property type="entry name" value="GAG-POL-RELATED RETROTRANSPOSON"/>
    <property type="match status" value="1"/>
</dbReference>
<dbReference type="InterPro" id="IPR057670">
    <property type="entry name" value="SH3_retrovirus"/>
</dbReference>
<accession>Q2QSF4</accession>
<evidence type="ECO:0000259" key="2">
    <source>
        <dbReference type="Pfam" id="PF07727"/>
    </source>
</evidence>
<feature type="region of interest" description="Disordered" evidence="1">
    <location>
        <begin position="1"/>
        <end position="53"/>
    </location>
</feature>
<reference evidence="4" key="2">
    <citation type="submission" date="2005-04" db="EMBL/GenBank/DDBJ databases">
        <authorList>
            <person name="Buell C.R."/>
            <person name="Wing R.A."/>
            <person name="McCombie W.A."/>
            <person name="Ouyang S."/>
        </authorList>
    </citation>
    <scope>NUCLEOTIDE SEQUENCE</scope>
</reference>
<evidence type="ECO:0000313" key="4">
    <source>
        <dbReference type="EMBL" id="ABA97666.1"/>
    </source>
</evidence>
<organism evidence="4">
    <name type="scientific">Oryza sativa subsp. japonica</name>
    <name type="common">Rice</name>
    <dbReference type="NCBI Taxonomy" id="39947"/>
    <lineage>
        <taxon>Eukaryota</taxon>
        <taxon>Viridiplantae</taxon>
        <taxon>Streptophyta</taxon>
        <taxon>Embryophyta</taxon>
        <taxon>Tracheophyta</taxon>
        <taxon>Spermatophyta</taxon>
        <taxon>Magnoliopsida</taxon>
        <taxon>Liliopsida</taxon>
        <taxon>Poales</taxon>
        <taxon>Poaceae</taxon>
        <taxon>BOP clade</taxon>
        <taxon>Oryzoideae</taxon>
        <taxon>Oryzeae</taxon>
        <taxon>Oryzinae</taxon>
        <taxon>Oryza</taxon>
        <taxon>Oryza sativa</taxon>
    </lineage>
</organism>
<evidence type="ECO:0000256" key="1">
    <source>
        <dbReference type="SAM" id="MobiDB-lite"/>
    </source>
</evidence>
<name>Q2QSF4_ORYSJ</name>
<sequence length="697" mass="77035">MALACKVRPPQLPGAAQAIPEVDRARPSHAGPGEQGARTRQPLPSSTSRHAPRWKVVNGAVEHRNQTIIATARSMMKAKGMPGLFWGEAVSTAVFLLNRSPTKFLANKTPYRAWYGERPAVHFLRTFGCIGHVNNDKPGLKKLDDRSAPIVLLGYEQGSKAYRLYDPVGDREPFTVEHAVSTTKEEVVTPASSPPRSQSPPTPVSPTPEQGMQATEAEVEHASPPSHDSILDTDADPEKREPRYRTLDNILGPASPSGMATRLLEQLELHAVSAEEPSSLAEAEAEVDPNWKGAMEDEMKSIEENNTWSLTDLPAGHRAIGLKWVYKLKRDEQGAVVCHKARLVAKGYVQRQGVDFDEVFTPVARLESVHLLLAVAAHQAWEVHHMDVKSAFLNSELQEMQLRTWSLHTCHRRQATDRRGCITLGQSAYATKILEKAGLQDCNPSQTPMEVCLKLSKNSDSPLMDSTFYCILVGSLRYLVNTRPDLAYAIGYVSRFMETPREEHLSAVRRIQRYVAGTRNWGLTYLGGKEEKPSLLGYSDSDLAGDTDDRRSTSGQIFFTGGSPVTWQSSKQRVVVALSSCEAEYIAAAVAACQGVLLARLLTDVLEADAPAPKLMVDNQSTISLVKNPVHHDRTKHVDIKFHYLRECAEQKLIEVAFVGTADQLGDIFTKSLGRTRFHELCSKIGVSDLRQRSSKN</sequence>
<dbReference type="InterPro" id="IPR012337">
    <property type="entry name" value="RNaseH-like_sf"/>
</dbReference>
<dbReference type="SUPFAM" id="SSF53098">
    <property type="entry name" value="Ribonuclease H-like"/>
    <property type="match status" value="1"/>
</dbReference>
<dbReference type="GO" id="GO:0003676">
    <property type="term" value="F:nucleic acid binding"/>
    <property type="evidence" value="ECO:0007669"/>
    <property type="project" value="InterPro"/>
</dbReference>
<dbReference type="InterPro" id="IPR036397">
    <property type="entry name" value="RNaseH_sf"/>
</dbReference>
<dbReference type="Pfam" id="PF07727">
    <property type="entry name" value="RVT_2"/>
    <property type="match status" value="1"/>
</dbReference>
<dbReference type="CDD" id="cd09272">
    <property type="entry name" value="RNase_HI_RT_Ty1"/>
    <property type="match status" value="1"/>
</dbReference>
<dbReference type="EMBL" id="DP000011">
    <property type="protein sequence ID" value="ABA97666.1"/>
    <property type="molecule type" value="Genomic_DNA"/>
</dbReference>
<gene>
    <name evidence="4" type="ordered locus">LOC_Os12g24300</name>
</gene>
<dbReference type="InterPro" id="IPR013103">
    <property type="entry name" value="RVT_2"/>
</dbReference>
<dbReference type="AlphaFoldDB" id="Q2QSF4"/>
<feature type="region of interest" description="Disordered" evidence="1">
    <location>
        <begin position="181"/>
        <end position="239"/>
    </location>
</feature>
<reference evidence="4" key="3">
    <citation type="submission" date="2006-01" db="EMBL/GenBank/DDBJ databases">
        <authorList>
            <person name="Buell R."/>
        </authorList>
    </citation>
    <scope>NUCLEOTIDE SEQUENCE</scope>
</reference>